<protein>
    <submittedName>
        <fullName evidence="2">Uncharacterized protein</fullName>
    </submittedName>
</protein>
<reference evidence="2" key="1">
    <citation type="journal article" date="2015" name="Nature">
        <title>Complex archaea that bridge the gap between prokaryotes and eukaryotes.</title>
        <authorList>
            <person name="Spang A."/>
            <person name="Saw J.H."/>
            <person name="Jorgensen S.L."/>
            <person name="Zaremba-Niedzwiedzka K."/>
            <person name="Martijn J."/>
            <person name="Lind A.E."/>
            <person name="van Eijk R."/>
            <person name="Schleper C."/>
            <person name="Guy L."/>
            <person name="Ettema T.J."/>
        </authorList>
    </citation>
    <scope>NUCLEOTIDE SEQUENCE</scope>
</reference>
<evidence type="ECO:0000313" key="2">
    <source>
        <dbReference type="EMBL" id="KKN72007.1"/>
    </source>
</evidence>
<dbReference type="EMBL" id="LAZR01000371">
    <property type="protein sequence ID" value="KKN72007.1"/>
    <property type="molecule type" value="Genomic_DNA"/>
</dbReference>
<feature type="transmembrane region" description="Helical" evidence="1">
    <location>
        <begin position="5159"/>
        <end position="5182"/>
    </location>
</feature>
<proteinExistence type="predicted"/>
<keyword evidence="1" id="KW-0472">Membrane</keyword>
<sequence length="6293" mass="719761">GGGATGSTNRYDEIHFRKSNNEIAFRIQFKMLEGGWVSGDRGDVAYWNGAGWIEFADGEDLTWYRNRIDFDCTSGKYSWYIYDTDDSILGSITNIDFENPMTTLDEIFFTSHYSTYRGTTYFDAFGFTWEGYNIGDNRFDDAPGVLNFEIDSQLDSSSRDITSVSLDYSYNNTNNKQVSLKIFNYAQQNWDTVIDNSIYSSFTPQTYAITGDYYDQNYNLKFRFEGDTTNTSYEFYLDQFKINYNYIPTGGNINVDITKTISDSFLNLYDSGFSNYKNLFNITTEFDYRFAKNNSAFADFAQLSVDGNDFTLTKDGSWHSFKETIEFDSTSQNSFDFMFNISNGLLELEYMNYTIVFKSIDTSDHTLLGQNFNIEFNEEADLQALKNIIGVEFLLSTSYDFTPTQDGKIYYNSFGRTNLFEIIYKIKANGVWYNNSYYATNLGETKIEVFNITQFMRNNGLSFFQDFAIEFVVIGNSSELTVNSVFLNATTDTKYIQEYYRIIDNIMGTTSPWQVLNSSAVSVLDDLGELPDNFSIEYSVIDFAGNEGTNTTYTTNYQNIIFSREKTITLSDDAIDLNLGGSREISFANTGQFSNVSSLDAYINGFNYGTAYLDNSFYKLNFGTENSIDTLLGYSDSLISSNIGSNIDPLNHVSWEVREDDAYTAVKHVLVDGDIIINNPILDISYIAVPIGYLYENQFGLKDFVYMRNVYYYNTSGLENNQQFLSEDDYNVDEKGIISFPENSTVYNLYQNSTNIENDLIYFEYYHTGEVNGHLTLPNADGFFINFTMPSIYYDHTTIERLVISFNDVLGNMFSIIFYDIDLREYFLANVKDNYERSIFGLGQMMIIPLYISIEDIQLSNRNHKFEIELLESITFTISDSVRWPGSFIQQIENYSVMNLPYQRVGIQDLKLYNLIGDSIEIDENGFVNSTIEFRAPNYYNFYASNIFKIKRLNIEFTNLKIYSDSIEVSPGDAVDVEYSDFIELNYRWNNSVNQVLLGDIYKLPVTLNDVNSSKIISLGLSHWITKINYDSLSGYISKYYYSDFEVPKILESFNATFSSLGTPIFNISFVDTPTFILNVTQESLLPSNPIYLSNTDIEIEYGDPLRIDGVVRDNDQYLIRDEVYDYVYQEALDGQTVHHLKLISPFGEDTFISKTEFAIYYINNNLEKVPLYSTLNGKFYKDNAILKYGTNPEINYVDNAFLINIFWKKQATNFINYDTILLISYKMLRGEPISPLSYSTIDSLGHDQQDNLIEIPFARYDMLSRNWVTEDDFIEQFLVDSQLLYKDVQSIGTTIQGPKYNETQIIQTGIVDLDYIEVNKSYSNEFTIVNNSAYSWSINQNGELVVDSLNYSSGDVFRIWYFGYYPTKVYHPLNTSVSQISYLTIKNQTGFEYNLTLNQDYKLSDDGYSIYFLDLYNQVIKSNNFTMDDTFSIKYHSPLSRKVDLSSNILLNLQDTEGNDIPIDTIKINLLGFFEYNKPLRLKEPFEVETVLSLPLGGGKKIVHTSLAYMPSEVYNKSSDQFVNIDYVDNRGNYIYPYKESNKWIKSLTIKTIPNRVRLEIVQDITQDIVIDQNFIKEREYLFNLNPAEMIESGEEYTRVMIDALVKEEYEIKLKLLEYDSETDPGTPVNDSIVWLHLGIMPKSKTQFLNDRALIEEYNMVPYFESLGTEEITFKGPGTSANKMFGRPLTYELDTYNSNYSAYGPLIWTYGITNEFGEVSFNMTFDKEYLEMFMDIFGSVEGISSIEDISFYIRAFSSYFDWDEFIIDTPSQYLSSKDGIVFDGSYQIINYDFTELILQDSTYLEGVVNLHKKPVAIASNDYISYTLPDGDINTQFDPISIFLSGTEADIIPNGEFQTLESLTKQYKSSELEPTHKSIFSDEDSHRAIIDFINPSGNIIYSLEKLIRNSGENGYFTIGNETVKTIMNILVGDMGAGPGISSIQIQIAESEYYAASSSLSFPIEIKAANWLKFGEKNTEIDLLDPFINAYGSVFSGEDGTDIAPFESAYPHLIGTIWVEPDFLGLDDDKERSIQDYVEINLIASVLDEDGYETNFPLREGVMLRPGNRDGFMRLDVGLGPEDAFLMDLIVSLNLSFSIDFNGDEIYNDDRDVSIYLLDLRLEANPSSSTPNTIWSLYNDQTTSQVSNLGISNSPSFSTANTNITLGGTINDEIYGINYGFIYDNESSQYSINTDNELLALFNLSKIEPMKIVGRQNGFDYIFTDWSAPLPTSQILYEQSTIQFNTDIPDDYTEFTVIYNFTFNFDDNRHYGLIQLGPNFGGVNESWIDFELKDGFLSRASNNESFMFVRYNQSFMGDGFITNFTLNYTIENVPTFDDNYFAIYNEEDLNPIESKGLNGGYPQITFTEAPADGVPFDIIYAIRSLYELGNGFQKNNKPFSDSVRLIQNHDEGSGIDPIMDSTGTFQAVVLESPSLYINLDNSPARTVLELYEIPLLYAPEVNLSFIFDPIIINQIKNLPTEDNSLLINFDYVLTDDGTYFTDSLEINLDYTAITPDLVSDTYTVAYNKDLQGIFDVYGSSSFDLYISISQISNDSYIPYIILEQFDYLCDTHLLEMYSQMPTGDNNKLNVSGVINTPHYNQIFSRPFIDGTQYGDSPFGLIEGAEVTVGIQNLPYSKLVSLQGVAGSLSFSDLGKEETLPINSENFYMIPNLGLFTEGYDIDEPIYQDGFVNLYYGSGTEINGAQRFSNVISMDYEDSTMDDYESWIDIGVPNSWEDNFNITDQFLSTQNIDVSGSVLYHELFDLSTDILTSSELEANLGNIPGAYFAVQLNDSVYPTQVKVIGAPYEYDLSVQGFPVGDYVDGTYCKVITSSRTRNFDDRLGYKIVDSADHSLEFAPDGSAYIVFYQPTSVIQNYAIGSKIMIDYWAYHTFTEGFDYNIIEDPVDHFTSVLDWDYKITSFNSYSMHPDFSIDSTFTIEFAALDWSTIDANYINDAVETFTFRPKTLDNITVFYSGETMESFSIYGIIPEDQFNDTSVYQDIYVQIWKSDNESSIETFKLNEDPIMYGYIYQDSIEYDHYLLNYTKVEGDIQLKKNDISWTLVPDFYVFIEVEFVSELLRYPIAHTPFNYDYLGGGNNAYHITLTIGGGNPIYSYDTVEFNKYVSKIENNYIYFHDKDFVEDGYIVNQSQISLEYKFKLQPGLIDQEHFLMAIYPWSNVFDTILQSSDDSISYRERYRKLSGSSIISPFEYSLSINDTYSLFLSYRLNRREYFEEKFEMDYSTGNLTFNYLQDGLDSYISEMDESTFIVYYYDESGRGIELSDQLYTIDTDLHKLTLIPGRTITIRPGFMRNAGGPYPFYSPPVVRWAPNPIVEVNEITKFYVSFFAQPYDVSFNSHTFTYDINDYRDETSLDVTYWKVIEGEQLDVIPNFEAYYYYEEDNSYNRHISTEYGTYFSTICRATQISAYLEEGTTLSFNLAGELAWYDYDLLQDIRDGDKYLSLYMNTVIENYEALEKILIEMYDGVRPTPNLISSYNISAEELIVSDFTLKIDLPTTSNNLTKIEFTPIFRTDAEYSSDNVIEMNNFDFIEWDSTKTSFNSDGNIVMYHTLEKPLFVDAPNYEIAYLFNKNYEYLGLPAGIEFAWSDETLDGGADMHVIQIPELYIDPDNPSVNSTFKDGDIFMIKYNSPVEKTIQIGIEKLFFRKKPYNHDAFSEVAEILLINANNSLDYSQFTAPYSYNISIPITPFQTEYLGNYRQLTVDVNLTTLSQFAESGYIDFSDLVVSVPNPAYELTIESIGIFQESSTDIPQNDNFLDNIWRKSERELIISGTEPTTDIYQLALDKTPLFYNDLERDKWLGYLTVYDEDGNYYSAGLSGDYYQLIWNPSTESFTWNDAFNQFPTYSFTELPLIIEPETKLYFEYSINSSWSEIFSFDYENIDAGNTQILYDYNYLLKPRYFTLFGNIYENNIYDYELEQFYSESFTVYSNSAEYEHILSVDYDFQEDFTNLSLYKIIGLYPNFTQFSIEDDDINYNVTFNPSAKSITISDLISVDGLLNQFGSITVILNFTFGPVSTLTELSLSDTFNQTFLSDTESTIYGEIYASFNYFDNSKSYLFSEDYSTITSDSSSFSSINFTRNPQLGNSPILKGYNDYELYLNYEIFENQYNTIYEADIEQDGQVDYKQEVDIDKDGRIDVTKYGIQDSENPLEIIWYKIIQDTQSTTRTVMIDYEEMIAETFLIDSDIDDLGIGGDAKISRIIEKQTETELSQFTRDYSIRLDYDLDGYADSQINYIKEENVATTTIEIEMETKVELVDSPQFATYVQRTYLSETTSFLSEELVYYDLKEGEILETRHYTNAFVDDNSLFNAEEDINTLSIIDQNTGEQMEVNANNLMFNTSQVAWNIDTWGSDNVPVKFESIKITSQNGEETFSNIHEETITIRMYGRYSLYYDLLKDSVPQIFPQQFPSTEFVVTGPLITPSDGVYFTSDKNAFFDSSTHEGAKLKDGAGNGIGHYLYYDSDLNDFYETVFILYPDDDDDGVYDVIGIGYNYDGSHDFIPYDTILATNQKYGTIEMSGSTSTIILYSSTDTDKFGNSQVLKFDFKKTIDKLYPYDFSDGSAPKDHIFDISKLTTARAAEAIYPELYYETKEKQFAKAYQSYDNNLWKDVKNEVIKAGTSGFISSTIAIAAGSLWMAPFVFAALYFTFSWYEKEIAKFDAEQHLKARTFWPRTAWDPHLYRDPITGVVIGETPERPSNPDSLNEMRDIDVRREGLVAVANNHKGAYYSNVFGGEMHNQYTADIITSPPGIWRATVPEGEDSGEVTPEKIPWWGWFSPLYQLTWLINLQDTLNHDYGPVFTNFNLDYFLITSELPALEEILNLKYPSTNKLFSVELNYASSDREDLHNAYKEYTISYLEQEVEAKSNGELDSIRPLVINGVPQYVFVDSKDEAISRTRPLSPMYTAIVVGQSRYEELVKQGYSNSTITIFTDCAYGFANDAFNAYQLQPSEAQLYQAKIPLSPSDFNYPISIITIDLLGASGDVIKTVEVDPSNFTVVDGNLYFTQTLEEIVFSSKVEWETYALKSEEYYDYHNRPKTRILKIDLDYNIHVVFATIVPYDDGRPDTLSEGIYENTGLSGPLMTFLYSILDVIHPGIPDVIDTTSSDLARTALAQSTSYAISDYFNQVQMGYTDGTNKATRDYTVLVTFWSTLISNLIMLPITVYTMGTHSALSFKQSLALALGAIPASVTTEIYEELYLDPYIEIWVERFVKSLGGDAEAAEMASLLVTSFREAFIGGVSGTITGGLKHAFNFNKDQSLDTKLGLWQMFTKIDSETSWKSVVNLDNVLNILAAIPSFFLGGADIGILAIGLDLSTEMVQAKLKRHYMKGKLTSTIQRNIDREIEQTLSEMKPAIVIDTSPLNLDYRKKINFRTIAPIMPASAMMSASAMTMEFGDRDMRLAAEGFILREKLKIKALDDLLMGKIEGDFWTYKQNNEFDSYERQRIKEGLKSLENELFEGQSILDGEGTAMAVKMEILKIIIAKKTTPGSVLTELENRILNTAWLNLDGKTPLYTNIQDGKINPFLPLFENFIGRVMDKLIKVGVLTSKSTDVLDVIVQVGYNDGGVGISKKIERMEEGINLQFVDLIRWQARIEYAIESQSEISNIAKERAIESIGTMFNNYYRISGFSKNPLYHSAVINLRKIADILYQADFTTRSSLTGFLTYIGRPRGTFQVLGKNSDKVPSLTVLRGLGKDLTTAISKDSRFSDLKKEKIQLACLSYIESSIWQVEQYNMLNSKLINTINIYPDNIKKDLILDIISTNKPFLEFLSSENWDITQLSRLLFRSHSVNQLRNFLRIDKRVIKDSIGTLDNLVAMLFSVSSWTASDFDFNLNKDQLMELKMSVSEKLNGYIKDNLLNMGDGKENFYKLYGKNFLYDKLEVIKAFWFALAHSMEDGSLTLNQIYKRYKGEDYSPGNLFVKMVGAEYKSELGIQTISNLLIIINYLADVEMLKARTGDIAYDKIFAIDNALRTILEYAGIYHMGKSRTQVKTTITQDLLIELRNLPKRSSYYSGGLVRPVLDTNGLNVAYHSLPSDKLFNRLLIIDDIKGFPRWIDHSSAVPIEKNFNKKLKGLNPDSRRTLSQKLLNTVVTQYSKGDGNILPNSIFDSLLFSAAIVKKMADEGKITNEERHKILVDMMSMNEPGFIGGEIPVWIPMQNMYTGKIDVLLFDPESRTLYVIDYKPDLTYNSFEADGFVVSIPQLAAYGLTMEEIADINVQCIMFNDQAAWVFSPNEVLAPIEAFMLAVDGSWVAPWQEFLDLVEYKELFWAQYLYRRFPA</sequence>
<name>A0A0F9TAK7_9ZZZZ</name>
<keyword evidence="1" id="KW-1133">Transmembrane helix</keyword>
<feature type="non-terminal residue" evidence="2">
    <location>
        <position position="1"/>
    </location>
</feature>
<accession>A0A0F9TAK7</accession>
<feature type="transmembrane region" description="Helical" evidence="1">
    <location>
        <begin position="4638"/>
        <end position="4664"/>
    </location>
</feature>
<organism evidence="2">
    <name type="scientific">marine sediment metagenome</name>
    <dbReference type="NCBI Taxonomy" id="412755"/>
    <lineage>
        <taxon>unclassified sequences</taxon>
        <taxon>metagenomes</taxon>
        <taxon>ecological metagenomes</taxon>
    </lineage>
</organism>
<comment type="caution">
    <text evidence="2">The sequence shown here is derived from an EMBL/GenBank/DDBJ whole genome shotgun (WGS) entry which is preliminary data.</text>
</comment>
<keyword evidence="1" id="KW-0812">Transmembrane</keyword>
<gene>
    <name evidence="2" type="ORF">LCGC14_0414890</name>
</gene>
<evidence type="ECO:0000256" key="1">
    <source>
        <dbReference type="SAM" id="Phobius"/>
    </source>
</evidence>